<name>A0ABT8HQJ4_9BACL</name>
<evidence type="ECO:0000313" key="4">
    <source>
        <dbReference type="EMBL" id="MDN4523041.1"/>
    </source>
</evidence>
<accession>A0ABT8HQJ4</accession>
<protein>
    <submittedName>
        <fullName evidence="4">Glycosyltransferase</fullName>
        <ecNumber evidence="4">2.4.-.-</ecNumber>
    </submittedName>
</protein>
<evidence type="ECO:0000256" key="2">
    <source>
        <dbReference type="ARBA" id="ARBA00022679"/>
    </source>
</evidence>
<evidence type="ECO:0000259" key="3">
    <source>
        <dbReference type="Pfam" id="PF00534"/>
    </source>
</evidence>
<dbReference type="SUPFAM" id="SSF53756">
    <property type="entry name" value="UDP-Glycosyltransferase/glycogen phosphorylase"/>
    <property type="match status" value="1"/>
</dbReference>
<dbReference type="RefSeq" id="WP_301164108.1">
    <property type="nucleotide sequence ID" value="NZ_JAUHTR010000001.1"/>
</dbReference>
<feature type="domain" description="Glycosyl transferase family 1" evidence="3">
    <location>
        <begin position="325"/>
        <end position="482"/>
    </location>
</feature>
<dbReference type="EMBL" id="JAUHTR010000001">
    <property type="protein sequence ID" value="MDN4523041.1"/>
    <property type="molecule type" value="Genomic_DNA"/>
</dbReference>
<sequence>MKEKITIFCLLNSLDLQRGGLTKASLMQANTFASLGYKTFILTFNFNQRYNTIIEQMVTMGKIDSRIQILNMYQSLGEFDYSSIVPQPMMEIEKSKANGAILDPHIGQPHSYRVYENGMYTKYFRLDENKRLFFMDHFNEQRYRVKREDYDEYGYARKVSYMDYERNKPRQMVFYNDTGEAFLSKWVNPQNGLAFRVNLFKDGKLKRIFSNDNELKGYWLEQVTSSYENPVIISDARICDSLVINLKSEQAVKIWRLHSNHLDMKGEIASTVATAFDNLQEFDVALALTNQQKKDIEDRFGTKDNLKAIPHAADQFTEYNWFAPVKKENLAVVVTRFAAIKRIDHIILAFKHVVDRVPAARLELWGYGDEEKNLKSLIRSENLTANVKVMGFTQNPAEPYQRSLFSVMASKTEGFPLSIFESMSNGSPIVTYDFKYGPGDLIDNGEDGWIVPNEDIQALAEKMIWMFENKKEAIKMGKKAVKKVKENFNLDLYAKQWDEVIEEAVKKKMAHYIQQ</sequence>
<keyword evidence="5" id="KW-1185">Reference proteome</keyword>
<evidence type="ECO:0000256" key="1">
    <source>
        <dbReference type="ARBA" id="ARBA00022676"/>
    </source>
</evidence>
<dbReference type="Proteomes" id="UP001172721">
    <property type="component" value="Unassembled WGS sequence"/>
</dbReference>
<proteinExistence type="predicted"/>
<reference evidence="4" key="1">
    <citation type="submission" date="2023-07" db="EMBL/GenBank/DDBJ databases">
        <title>Fictibacillus sp. isolated from freshwater pond.</title>
        <authorList>
            <person name="Kirdat K."/>
            <person name="Bhat A."/>
            <person name="Mourya A."/>
            <person name="Yadav A."/>
        </authorList>
    </citation>
    <scope>NUCLEOTIDE SEQUENCE</scope>
    <source>
        <strain evidence="4">NE201</strain>
    </source>
</reference>
<keyword evidence="1 4" id="KW-0328">Glycosyltransferase</keyword>
<dbReference type="InterPro" id="IPR001296">
    <property type="entry name" value="Glyco_trans_1"/>
</dbReference>
<comment type="caution">
    <text evidence="4">The sequence shown here is derived from an EMBL/GenBank/DDBJ whole genome shotgun (WGS) entry which is preliminary data.</text>
</comment>
<evidence type="ECO:0000313" key="5">
    <source>
        <dbReference type="Proteomes" id="UP001172721"/>
    </source>
</evidence>
<dbReference type="PANTHER" id="PTHR12526">
    <property type="entry name" value="GLYCOSYLTRANSFERASE"/>
    <property type="match status" value="1"/>
</dbReference>
<dbReference type="PANTHER" id="PTHR12526:SF629">
    <property type="entry name" value="TEICHURONIC ACID BIOSYNTHESIS GLYCOSYLTRANSFERASE TUAH-RELATED"/>
    <property type="match status" value="1"/>
</dbReference>
<gene>
    <name evidence="4" type="ORF">QYB97_01065</name>
</gene>
<dbReference type="EC" id="2.4.-.-" evidence="4"/>
<dbReference type="GO" id="GO:0016757">
    <property type="term" value="F:glycosyltransferase activity"/>
    <property type="evidence" value="ECO:0007669"/>
    <property type="project" value="UniProtKB-KW"/>
</dbReference>
<organism evidence="4 5">
    <name type="scientific">Fictibacillus fluitans</name>
    <dbReference type="NCBI Taxonomy" id="3058422"/>
    <lineage>
        <taxon>Bacteria</taxon>
        <taxon>Bacillati</taxon>
        <taxon>Bacillota</taxon>
        <taxon>Bacilli</taxon>
        <taxon>Bacillales</taxon>
        <taxon>Fictibacillaceae</taxon>
        <taxon>Fictibacillus</taxon>
    </lineage>
</organism>
<keyword evidence="2 4" id="KW-0808">Transferase</keyword>
<dbReference type="Pfam" id="PF00534">
    <property type="entry name" value="Glycos_transf_1"/>
    <property type="match status" value="1"/>
</dbReference>
<dbReference type="Gene3D" id="3.40.50.2000">
    <property type="entry name" value="Glycogen Phosphorylase B"/>
    <property type="match status" value="2"/>
</dbReference>